<dbReference type="EC" id="3.2.1.21" evidence="3"/>
<dbReference type="InterPro" id="IPR026891">
    <property type="entry name" value="Fn3-like"/>
</dbReference>
<dbReference type="Pfam" id="PF00933">
    <property type="entry name" value="Glyco_hydro_3"/>
    <property type="match status" value="1"/>
</dbReference>
<evidence type="ECO:0000313" key="12">
    <source>
        <dbReference type="EMBL" id="OAI09868.1"/>
    </source>
</evidence>
<keyword evidence="5" id="KW-0378">Hydrolase</keyword>
<comment type="caution">
    <text evidence="12">The sequence shown here is derived from an EMBL/GenBank/DDBJ whole genome shotgun (WGS) entry which is preliminary data.</text>
</comment>
<evidence type="ECO:0000256" key="8">
    <source>
        <dbReference type="ARBA" id="ARBA00032194"/>
    </source>
</evidence>
<dbReference type="Gene3D" id="2.60.40.10">
    <property type="entry name" value="Immunoglobulins"/>
    <property type="match status" value="1"/>
</dbReference>
<dbReference type="OrthoDB" id="9781691at2"/>
<dbReference type="InterPro" id="IPR001764">
    <property type="entry name" value="Glyco_hydro_3_N"/>
</dbReference>
<feature type="domain" description="Fibronectin type III-like" evidence="11">
    <location>
        <begin position="676"/>
        <end position="745"/>
    </location>
</feature>
<dbReference type="PRINTS" id="PR00133">
    <property type="entry name" value="GLHYDRLASE3"/>
</dbReference>
<evidence type="ECO:0000256" key="10">
    <source>
        <dbReference type="SAM" id="SignalP"/>
    </source>
</evidence>
<dbReference type="Gene3D" id="3.20.20.300">
    <property type="entry name" value="Glycoside hydrolase, family 3, N-terminal domain"/>
    <property type="match status" value="1"/>
</dbReference>
<dbReference type="GO" id="GO:0008422">
    <property type="term" value="F:beta-glucosidase activity"/>
    <property type="evidence" value="ECO:0007669"/>
    <property type="project" value="UniProtKB-EC"/>
</dbReference>
<dbReference type="Pfam" id="PF14310">
    <property type="entry name" value="Fn3-like"/>
    <property type="match status" value="1"/>
</dbReference>
<dbReference type="EMBL" id="LUUJ01000144">
    <property type="protein sequence ID" value="OAI09868.1"/>
    <property type="molecule type" value="Genomic_DNA"/>
</dbReference>
<evidence type="ECO:0000256" key="2">
    <source>
        <dbReference type="ARBA" id="ARBA00005336"/>
    </source>
</evidence>
<dbReference type="FunFam" id="3.20.20.300:FF:000007">
    <property type="entry name" value="Lysosomal beta glucosidase"/>
    <property type="match status" value="1"/>
</dbReference>
<proteinExistence type="inferred from homology"/>
<dbReference type="AlphaFoldDB" id="A0A177MVW8"/>
<dbReference type="GO" id="GO:0009251">
    <property type="term" value="P:glucan catabolic process"/>
    <property type="evidence" value="ECO:0007669"/>
    <property type="project" value="TreeGrafter"/>
</dbReference>
<evidence type="ECO:0000256" key="7">
    <source>
        <dbReference type="ARBA" id="ARBA00031448"/>
    </source>
</evidence>
<feature type="chain" id="PRO_5008068501" description="beta-glucosidase" evidence="10">
    <location>
        <begin position="27"/>
        <end position="752"/>
    </location>
</feature>
<evidence type="ECO:0000256" key="6">
    <source>
        <dbReference type="ARBA" id="ARBA00023295"/>
    </source>
</evidence>
<dbReference type="PANTHER" id="PTHR30620:SF16">
    <property type="entry name" value="LYSOSOMAL BETA GLUCOSIDASE"/>
    <property type="match status" value="1"/>
</dbReference>
<dbReference type="SUPFAM" id="SSF52279">
    <property type="entry name" value="Beta-D-glucan exohydrolase, C-terminal domain"/>
    <property type="match status" value="1"/>
</dbReference>
<dbReference type="SMART" id="SM01217">
    <property type="entry name" value="Fn3_like"/>
    <property type="match status" value="1"/>
</dbReference>
<dbReference type="InterPro" id="IPR002772">
    <property type="entry name" value="Glyco_hydro_3_C"/>
</dbReference>
<keyword evidence="4 10" id="KW-0732">Signal</keyword>
<accession>A0A177MVW8</accession>
<dbReference type="InterPro" id="IPR036962">
    <property type="entry name" value="Glyco_hydro_3_N_sf"/>
</dbReference>
<evidence type="ECO:0000259" key="11">
    <source>
        <dbReference type="SMART" id="SM01217"/>
    </source>
</evidence>
<dbReference type="InterPro" id="IPR017853">
    <property type="entry name" value="GH"/>
</dbReference>
<organism evidence="12 13">
    <name type="scientific">Methylomonas koyamae</name>
    <dbReference type="NCBI Taxonomy" id="702114"/>
    <lineage>
        <taxon>Bacteria</taxon>
        <taxon>Pseudomonadati</taxon>
        <taxon>Pseudomonadota</taxon>
        <taxon>Gammaproteobacteria</taxon>
        <taxon>Methylococcales</taxon>
        <taxon>Methylococcaceae</taxon>
        <taxon>Methylomonas</taxon>
    </lineage>
</organism>
<dbReference type="SUPFAM" id="SSF51445">
    <property type="entry name" value="(Trans)glycosidases"/>
    <property type="match status" value="1"/>
</dbReference>
<dbReference type="FunFam" id="2.60.40.10:FF:000495">
    <property type="entry name" value="Periplasmic beta-glucosidase"/>
    <property type="match status" value="1"/>
</dbReference>
<dbReference type="Proteomes" id="UP000077857">
    <property type="component" value="Unassembled WGS sequence"/>
</dbReference>
<protein>
    <recommendedName>
        <fullName evidence="3">beta-glucosidase</fullName>
        <ecNumber evidence="3">3.2.1.21</ecNumber>
    </recommendedName>
    <alternativeName>
        <fullName evidence="9">Beta-D-glucoside glucohydrolase</fullName>
    </alternativeName>
    <alternativeName>
        <fullName evidence="7">Cellobiase</fullName>
    </alternativeName>
    <alternativeName>
        <fullName evidence="8">Gentiobiase</fullName>
    </alternativeName>
</protein>
<evidence type="ECO:0000256" key="1">
    <source>
        <dbReference type="ARBA" id="ARBA00000448"/>
    </source>
</evidence>
<dbReference type="InterPro" id="IPR013783">
    <property type="entry name" value="Ig-like_fold"/>
</dbReference>
<evidence type="ECO:0000256" key="3">
    <source>
        <dbReference type="ARBA" id="ARBA00012744"/>
    </source>
</evidence>
<dbReference type="PANTHER" id="PTHR30620">
    <property type="entry name" value="PERIPLASMIC BETA-GLUCOSIDASE-RELATED"/>
    <property type="match status" value="1"/>
</dbReference>
<gene>
    <name evidence="12" type="ORF">A1507_22180</name>
</gene>
<name>A0A177MVW8_9GAMM</name>
<dbReference type="Gene3D" id="3.40.50.1700">
    <property type="entry name" value="Glycoside hydrolase family 3 C-terminal domain"/>
    <property type="match status" value="1"/>
</dbReference>
<comment type="catalytic activity">
    <reaction evidence="1">
        <text>Hydrolysis of terminal, non-reducing beta-D-glucosyl residues with release of beta-D-glucose.</text>
        <dbReference type="EC" id="3.2.1.21"/>
    </reaction>
</comment>
<evidence type="ECO:0000256" key="5">
    <source>
        <dbReference type="ARBA" id="ARBA00022801"/>
    </source>
</evidence>
<sequence length="752" mass="82838">MNKSKKIKNYLAIILMSAVLESDVSAQESNEAVENQVRALLAQMTLEEKVGQMTQIDFSVISVADGQDAENPIDPAKLEEALMQYHVGSILNAPSTPNNKAQPIGKWRRLTQQIRDAAARTRLKIPVLYGIDAIHGATYTQNAVLFPQAISMAATFNPELSFREGEITAREVKASGLDWNFAPVMDIGRQPLWPRLWETYGEDVHLASAMGSAYIRGHQGDDIAAADKAPTCLKHYVGYSYPLNGKDRTPAWIGERALREWFLPPFEAGVLAGAPTVMVNSAEVDGVPGHANRHYLNDILRGEMGFDGFTVSDWEDIIRLYSRDKLADSPREAIKIAVMAGVDMSMVPFDYSFYYLLLDLAQSGEVPLARIDEAVARILRVKYRSGLFERREPALPEAGYFATAEAAAVNRQAAREAIVLAKNDHRLLPLSQQASVLVTGPAANLLSVMNGGWTITWQGNKEEFYPQDKPTLLDAIRQKTAGKVTYVGGKQFSDEINIEQAVSEARRHDIVVLALGEKTYTETEGNIDSLQLDPVQLQLARAIFHTGKPVVLVTFGGRPRIITEIANQAQAVVLGFLPGMEGGAAMADILFGDVNPSGKLPISYPRDSNDITPYDHKPIEAYESNQYRPLYPFGHGLSYTTFETNGLRLAQPAIKAGENLQLSVNVKNTGNLAGKETVMVYLHDVAASVTRPVKQLKAFKKVELQPGEQRTLEFELTPRDLSFIGLEMKRVVEPGEFIVTVGSETASFHVLN</sequence>
<dbReference type="InterPro" id="IPR051915">
    <property type="entry name" value="Cellulose_Degrad_GH3"/>
</dbReference>
<evidence type="ECO:0000313" key="13">
    <source>
        <dbReference type="Proteomes" id="UP000077857"/>
    </source>
</evidence>
<evidence type="ECO:0000256" key="9">
    <source>
        <dbReference type="ARBA" id="ARBA00032594"/>
    </source>
</evidence>
<keyword evidence="6" id="KW-0326">Glycosidase</keyword>
<evidence type="ECO:0000256" key="4">
    <source>
        <dbReference type="ARBA" id="ARBA00022729"/>
    </source>
</evidence>
<comment type="similarity">
    <text evidence="2">Belongs to the glycosyl hydrolase 3 family.</text>
</comment>
<dbReference type="InterPro" id="IPR036881">
    <property type="entry name" value="Glyco_hydro_3_C_sf"/>
</dbReference>
<dbReference type="Pfam" id="PF01915">
    <property type="entry name" value="Glyco_hydro_3_C"/>
    <property type="match status" value="1"/>
</dbReference>
<reference evidence="12 13" key="1">
    <citation type="submission" date="2016-03" db="EMBL/GenBank/DDBJ databases">
        <authorList>
            <person name="Ploux O."/>
        </authorList>
    </citation>
    <scope>NUCLEOTIDE SEQUENCE [LARGE SCALE GENOMIC DNA]</scope>
    <source>
        <strain evidence="12 13">R-45378</strain>
    </source>
</reference>
<feature type="signal peptide" evidence="10">
    <location>
        <begin position="1"/>
        <end position="26"/>
    </location>
</feature>